<proteinExistence type="predicted"/>
<dbReference type="Pfam" id="PF01609">
    <property type="entry name" value="DDE_Tnp_1"/>
    <property type="match status" value="1"/>
</dbReference>
<dbReference type="PANTHER" id="PTHR35604:SF2">
    <property type="entry name" value="TRANSPOSASE INSH FOR INSERTION SEQUENCE ELEMENT IS5A-RELATED"/>
    <property type="match status" value="1"/>
</dbReference>
<feature type="region of interest" description="Disordered" evidence="1">
    <location>
        <begin position="1"/>
        <end position="30"/>
    </location>
</feature>
<evidence type="ECO:0000256" key="1">
    <source>
        <dbReference type="SAM" id="MobiDB-lite"/>
    </source>
</evidence>
<feature type="domain" description="Transposase IS4-like" evidence="2">
    <location>
        <begin position="2"/>
        <end position="81"/>
    </location>
</feature>
<name>A0A1J5QZE7_9ZZZZ</name>
<dbReference type="GO" id="GO:0003677">
    <property type="term" value="F:DNA binding"/>
    <property type="evidence" value="ECO:0007669"/>
    <property type="project" value="InterPro"/>
</dbReference>
<sequence>MVDATIIAAPRSTKNEKGERDPEMHQTKKGNQWHFGMKAHIGVDAESGLVHTVVGTAANVADVTQAQGLLHGEETDVFADARLPGCPASYTTLKFVACCG</sequence>
<dbReference type="EMBL" id="MLJW01000365">
    <property type="protein sequence ID" value="OIQ88626.1"/>
    <property type="molecule type" value="Genomic_DNA"/>
</dbReference>
<dbReference type="AlphaFoldDB" id="A0A1J5QZE7"/>
<dbReference type="GO" id="GO:0004803">
    <property type="term" value="F:transposase activity"/>
    <property type="evidence" value="ECO:0007669"/>
    <property type="project" value="InterPro"/>
</dbReference>
<protein>
    <submittedName>
        <fullName evidence="3">Transposase DDE domain protein</fullName>
    </submittedName>
</protein>
<evidence type="ECO:0000313" key="3">
    <source>
        <dbReference type="EMBL" id="OIQ88626.1"/>
    </source>
</evidence>
<gene>
    <name evidence="3" type="ORF">GALL_294940</name>
</gene>
<comment type="caution">
    <text evidence="3">The sequence shown here is derived from an EMBL/GenBank/DDBJ whole genome shotgun (WGS) entry which is preliminary data.</text>
</comment>
<accession>A0A1J5QZE7</accession>
<reference evidence="3" key="1">
    <citation type="submission" date="2016-10" db="EMBL/GenBank/DDBJ databases">
        <title>Sequence of Gallionella enrichment culture.</title>
        <authorList>
            <person name="Poehlein A."/>
            <person name="Muehling M."/>
            <person name="Daniel R."/>
        </authorList>
    </citation>
    <scope>NUCLEOTIDE SEQUENCE</scope>
</reference>
<dbReference type="InterPro" id="IPR002559">
    <property type="entry name" value="Transposase_11"/>
</dbReference>
<evidence type="ECO:0000259" key="2">
    <source>
        <dbReference type="Pfam" id="PF01609"/>
    </source>
</evidence>
<feature type="compositionally biased region" description="Basic and acidic residues" evidence="1">
    <location>
        <begin position="13"/>
        <end position="26"/>
    </location>
</feature>
<dbReference type="GO" id="GO:0006313">
    <property type="term" value="P:DNA transposition"/>
    <property type="evidence" value="ECO:0007669"/>
    <property type="project" value="InterPro"/>
</dbReference>
<dbReference type="PANTHER" id="PTHR35604">
    <property type="entry name" value="TRANSPOSASE INSH FOR INSERTION SEQUENCE ELEMENT IS5A-RELATED"/>
    <property type="match status" value="1"/>
</dbReference>
<organism evidence="3">
    <name type="scientific">mine drainage metagenome</name>
    <dbReference type="NCBI Taxonomy" id="410659"/>
    <lineage>
        <taxon>unclassified sequences</taxon>
        <taxon>metagenomes</taxon>
        <taxon>ecological metagenomes</taxon>
    </lineage>
</organism>